<comment type="caution">
    <text evidence="1">The sequence shown here is derived from an EMBL/GenBank/DDBJ whole genome shotgun (WGS) entry which is preliminary data.</text>
</comment>
<organism evidence="1 2">
    <name type="scientific">Artomyces pyxidatus</name>
    <dbReference type="NCBI Taxonomy" id="48021"/>
    <lineage>
        <taxon>Eukaryota</taxon>
        <taxon>Fungi</taxon>
        <taxon>Dikarya</taxon>
        <taxon>Basidiomycota</taxon>
        <taxon>Agaricomycotina</taxon>
        <taxon>Agaricomycetes</taxon>
        <taxon>Russulales</taxon>
        <taxon>Auriscalpiaceae</taxon>
        <taxon>Artomyces</taxon>
    </lineage>
</organism>
<proteinExistence type="predicted"/>
<dbReference type="EMBL" id="MU277188">
    <property type="protein sequence ID" value="KAI0068470.1"/>
    <property type="molecule type" value="Genomic_DNA"/>
</dbReference>
<dbReference type="Proteomes" id="UP000814140">
    <property type="component" value="Unassembled WGS sequence"/>
</dbReference>
<evidence type="ECO:0000313" key="2">
    <source>
        <dbReference type="Proteomes" id="UP000814140"/>
    </source>
</evidence>
<name>A0ACB8TJB2_9AGAM</name>
<gene>
    <name evidence="1" type="ORF">BV25DRAFT_586610</name>
</gene>
<keyword evidence="2" id="KW-1185">Reference proteome</keyword>
<reference evidence="1" key="2">
    <citation type="journal article" date="2022" name="New Phytol.">
        <title>Evolutionary transition to the ectomycorrhizal habit in the genomes of a hyperdiverse lineage of mushroom-forming fungi.</title>
        <authorList>
            <person name="Looney B."/>
            <person name="Miyauchi S."/>
            <person name="Morin E."/>
            <person name="Drula E."/>
            <person name="Courty P.E."/>
            <person name="Kohler A."/>
            <person name="Kuo A."/>
            <person name="LaButti K."/>
            <person name="Pangilinan J."/>
            <person name="Lipzen A."/>
            <person name="Riley R."/>
            <person name="Andreopoulos W."/>
            <person name="He G."/>
            <person name="Johnson J."/>
            <person name="Nolan M."/>
            <person name="Tritt A."/>
            <person name="Barry K.W."/>
            <person name="Grigoriev I.V."/>
            <person name="Nagy L.G."/>
            <person name="Hibbett D."/>
            <person name="Henrissat B."/>
            <person name="Matheny P.B."/>
            <person name="Labbe J."/>
            <person name="Martin F.M."/>
        </authorList>
    </citation>
    <scope>NUCLEOTIDE SEQUENCE</scope>
    <source>
        <strain evidence="1">HHB10654</strain>
    </source>
</reference>
<reference evidence="1" key="1">
    <citation type="submission" date="2021-03" db="EMBL/GenBank/DDBJ databases">
        <authorList>
            <consortium name="DOE Joint Genome Institute"/>
            <person name="Ahrendt S."/>
            <person name="Looney B.P."/>
            <person name="Miyauchi S."/>
            <person name="Morin E."/>
            <person name="Drula E."/>
            <person name="Courty P.E."/>
            <person name="Chicoki N."/>
            <person name="Fauchery L."/>
            <person name="Kohler A."/>
            <person name="Kuo A."/>
            <person name="Labutti K."/>
            <person name="Pangilinan J."/>
            <person name="Lipzen A."/>
            <person name="Riley R."/>
            <person name="Andreopoulos W."/>
            <person name="He G."/>
            <person name="Johnson J."/>
            <person name="Barry K.W."/>
            <person name="Grigoriev I.V."/>
            <person name="Nagy L."/>
            <person name="Hibbett D."/>
            <person name="Henrissat B."/>
            <person name="Matheny P.B."/>
            <person name="Labbe J."/>
            <person name="Martin F."/>
        </authorList>
    </citation>
    <scope>NUCLEOTIDE SEQUENCE</scope>
    <source>
        <strain evidence="1">HHB10654</strain>
    </source>
</reference>
<protein>
    <submittedName>
        <fullName evidence="1">Uncharacterized protein</fullName>
    </submittedName>
</protein>
<accession>A0ACB8TJB2</accession>
<evidence type="ECO:0000313" key="1">
    <source>
        <dbReference type="EMBL" id="KAI0068470.1"/>
    </source>
</evidence>
<sequence>MAQLPPLNHAISPSEPNLIPRREFIRDQHVLSTFSILALSGHAFVRLYSFPPTAVNAIRRLLDQSRIILSYREDVPNNFCEFAVEGRPWSNPKNTQTEKLLVDIFAVLYRNGHDFLSTIDYGREQDDRIVIAFSRPNPPAFQSPLASSSRLHRSSEGSSTLIAPPAQTTKVPFAISFPNTTTLRVISPPLHSTPAILQTVRGSWPRGVVSEKKVGDNVYEFKLKGYKWFQEDTFATDSLRHILALLASFDKFGFSLLTSLSMTSRSRVKDLWIFTGVAPVMPPDSPPASPVTSGSDLRGGTPPEKHREHKRSQTAPSRGNALPADARSGHPRAVTEGNVIADDERRSSLKPAILRKPAPRAQLPVSVAISTASNDNSPAPEAPVAHSRSSEDLVRVTMASTVGSAVNMTGIGTRRFHQTRTPSPPAQSPAVFYTAAPHDNHNPYFPASGALRSVDNTSVPGTAASPLSTPRRSSPEEHAVGQQPTDHTTSRIKPSSPHSPRANGPPPASTNPSHTSQRLHMKHQSGTPTPPLLGSDVFRDSAMSYGSEKTAEIPITWTGQGQEMGGNGAREPVLPGGWVSPTPGQGPETPRGNGEAEFGGIKPPPKQITPETQVVKSVEPELVQPQPHHIRKSEAGVLGDMPIAAHSRKEQGRRRSHPGKIILDQGTVQGGSGSPKPATTTAGEGWVLVNVGTNTPFKAAPPSTPPAKLSSPSLPLTPTRTKEGSRLTSPTRPAPARNPPSSTSIRNPQSPPQTPGGTMSPTAKAIVIIDALDAKRNAEKDADGSHSSGLRRLFSLSHSSSSPKPSPAKVRKRSSATPVGGVSKNKSFEQEDKAGADEKKAGGMRERWRRKGPSETSKPDSARKAPIA</sequence>